<dbReference type="SUPFAM" id="SSF55785">
    <property type="entry name" value="PYP-like sensor domain (PAS domain)"/>
    <property type="match status" value="1"/>
</dbReference>
<evidence type="ECO:0000256" key="1">
    <source>
        <dbReference type="ARBA" id="ARBA00000085"/>
    </source>
</evidence>
<name>A0ABS5VMA9_9BACT</name>
<dbReference type="Gene3D" id="1.10.287.130">
    <property type="match status" value="1"/>
</dbReference>
<keyword evidence="6" id="KW-1185">Reference proteome</keyword>
<evidence type="ECO:0000256" key="2">
    <source>
        <dbReference type="ARBA" id="ARBA00012438"/>
    </source>
</evidence>
<dbReference type="InterPro" id="IPR003594">
    <property type="entry name" value="HATPase_dom"/>
</dbReference>
<dbReference type="InterPro" id="IPR036890">
    <property type="entry name" value="HATPase_C_sf"/>
</dbReference>
<dbReference type="EMBL" id="JAHESD010000004">
    <property type="protein sequence ID" value="MBT1702251.1"/>
    <property type="molecule type" value="Genomic_DNA"/>
</dbReference>
<dbReference type="SMART" id="SM00387">
    <property type="entry name" value="HATPase_c"/>
    <property type="match status" value="1"/>
</dbReference>
<dbReference type="InterPro" id="IPR005467">
    <property type="entry name" value="His_kinase_dom"/>
</dbReference>
<gene>
    <name evidence="5" type="ORF">KK060_03115</name>
</gene>
<keyword evidence="3" id="KW-0597">Phosphoprotein</keyword>
<accession>A0ABS5VMA9</accession>
<dbReference type="Gene3D" id="3.30.450.20">
    <property type="entry name" value="PAS domain"/>
    <property type="match status" value="1"/>
</dbReference>
<dbReference type="Gene3D" id="3.30.565.10">
    <property type="entry name" value="Histidine kinase-like ATPase, C-terminal domain"/>
    <property type="match status" value="1"/>
</dbReference>
<proteinExistence type="predicted"/>
<dbReference type="PANTHER" id="PTHR43547">
    <property type="entry name" value="TWO-COMPONENT HISTIDINE KINASE"/>
    <property type="match status" value="1"/>
</dbReference>
<organism evidence="5 6">
    <name type="scientific">Chryseosolibacter indicus</name>
    <dbReference type="NCBI Taxonomy" id="2782351"/>
    <lineage>
        <taxon>Bacteria</taxon>
        <taxon>Pseudomonadati</taxon>
        <taxon>Bacteroidota</taxon>
        <taxon>Cytophagia</taxon>
        <taxon>Cytophagales</taxon>
        <taxon>Chryseotaleaceae</taxon>
        <taxon>Chryseosolibacter</taxon>
    </lineage>
</organism>
<keyword evidence="5" id="KW-0808">Transferase</keyword>
<dbReference type="PROSITE" id="PS50109">
    <property type="entry name" value="HIS_KIN"/>
    <property type="match status" value="1"/>
</dbReference>
<dbReference type="EC" id="2.7.13.3" evidence="2"/>
<evidence type="ECO:0000313" key="6">
    <source>
        <dbReference type="Proteomes" id="UP000772618"/>
    </source>
</evidence>
<protein>
    <recommendedName>
        <fullName evidence="2">histidine kinase</fullName>
        <ecNumber evidence="2">2.7.13.3</ecNumber>
    </recommendedName>
</protein>
<dbReference type="PANTHER" id="PTHR43547:SF2">
    <property type="entry name" value="HYBRID SIGNAL TRANSDUCTION HISTIDINE KINASE C"/>
    <property type="match status" value="1"/>
</dbReference>
<evidence type="ECO:0000313" key="5">
    <source>
        <dbReference type="EMBL" id="MBT1702251.1"/>
    </source>
</evidence>
<evidence type="ECO:0000259" key="4">
    <source>
        <dbReference type="PROSITE" id="PS50109"/>
    </source>
</evidence>
<dbReference type="InterPro" id="IPR035965">
    <property type="entry name" value="PAS-like_dom_sf"/>
</dbReference>
<reference evidence="5 6" key="1">
    <citation type="submission" date="2021-05" db="EMBL/GenBank/DDBJ databases">
        <title>A Polyphasic approach of four new species of the genus Ohtaekwangia: Ohtaekwangia histidinii sp. nov., Ohtaekwangia cretensis sp. nov., Ohtaekwangia indiensis sp. nov., Ohtaekwangia reichenbachii sp. nov. from diverse environment.</title>
        <authorList>
            <person name="Octaviana S."/>
        </authorList>
    </citation>
    <scope>NUCLEOTIDE SEQUENCE [LARGE SCALE GENOMIC DNA]</scope>
    <source>
        <strain evidence="5 6">PWU20</strain>
    </source>
</reference>
<dbReference type="InterPro" id="IPR004358">
    <property type="entry name" value="Sig_transdc_His_kin-like_C"/>
</dbReference>
<comment type="caution">
    <text evidence="5">The sequence shown here is derived from an EMBL/GenBank/DDBJ whole genome shotgun (WGS) entry which is preliminary data.</text>
</comment>
<dbReference type="Proteomes" id="UP000772618">
    <property type="component" value="Unassembled WGS sequence"/>
</dbReference>
<evidence type="ECO:0000256" key="3">
    <source>
        <dbReference type="ARBA" id="ARBA00022553"/>
    </source>
</evidence>
<dbReference type="Pfam" id="PF02518">
    <property type="entry name" value="HATPase_c"/>
    <property type="match status" value="1"/>
</dbReference>
<dbReference type="PRINTS" id="PR00344">
    <property type="entry name" value="BCTRLSENSOR"/>
</dbReference>
<comment type="catalytic activity">
    <reaction evidence="1">
        <text>ATP + protein L-histidine = ADP + protein N-phospho-L-histidine.</text>
        <dbReference type="EC" id="2.7.13.3"/>
    </reaction>
</comment>
<keyword evidence="5" id="KW-0418">Kinase</keyword>
<sequence>MTKSSIPEVISAIGALAKDGYFLYNVKKNTLDYTNSSLLKIFDISHTSFSSQPAFFINHILSEDLEHLQAEYSLFSRLNKVEDVLFRIKQHDGTFRYLQLNAYKYNNEYVVGIIKDVTELKEREEYVINYGAKKNSLLDMVTHNLAGPLHLSRNIIESIERNRISKVSDIQAQLELIKENTNHCIDIVNDFLEEEHLVSEHISVKANPFNVIEKLEIIIERIRKSYPDYSFKINTKQKDITIQADDVKFLQVANNLISNAVKFSPTKSTIEIAITESPKTVIIAFKDSGIGIPDSMKSALFQKNTPASRPGLMGEKSIGMGLYIVKKLVQLMNGQVDFESKENVGTTFTLTFPKDDIEHAS</sequence>
<feature type="domain" description="Histidine kinase" evidence="4">
    <location>
        <begin position="140"/>
        <end position="356"/>
    </location>
</feature>
<dbReference type="SUPFAM" id="SSF55874">
    <property type="entry name" value="ATPase domain of HSP90 chaperone/DNA topoisomerase II/histidine kinase"/>
    <property type="match status" value="1"/>
</dbReference>
<dbReference type="CDD" id="cd00075">
    <property type="entry name" value="HATPase"/>
    <property type="match status" value="1"/>
</dbReference>
<dbReference type="GO" id="GO:0016301">
    <property type="term" value="F:kinase activity"/>
    <property type="evidence" value="ECO:0007669"/>
    <property type="project" value="UniProtKB-KW"/>
</dbReference>